<reference evidence="17" key="1">
    <citation type="submission" date="2020-09" db="EMBL/GenBank/DDBJ databases">
        <authorList>
            <person name="Yoon J.-W."/>
        </authorList>
    </citation>
    <scope>NUCLEOTIDE SEQUENCE</scope>
    <source>
        <strain evidence="17">KMU-158</strain>
    </source>
</reference>
<dbReference type="Pfam" id="PF14520">
    <property type="entry name" value="HHH_5"/>
    <property type="match status" value="1"/>
</dbReference>
<dbReference type="SUPFAM" id="SSF47781">
    <property type="entry name" value="RuvA domain 2-like"/>
    <property type="match status" value="1"/>
</dbReference>
<feature type="binding site" evidence="14">
    <location>
        <position position="413"/>
    </location>
    <ligand>
        <name>Zn(2+)</name>
        <dbReference type="ChEBI" id="CHEBI:29105"/>
    </ligand>
</feature>
<dbReference type="EC" id="6.5.1.2" evidence="2 14"/>
<keyword evidence="11 14" id="KW-0234">DNA repair</keyword>
<comment type="function">
    <text evidence="1 14">DNA ligase that catalyzes the formation of phosphodiester linkages between 5'-phosphoryl and 3'-hydroxyl groups in double-stranded DNA using NAD as a coenzyme and as the energy source for the reaction. It is essential for DNA replication and repair of damaged DNA.</text>
</comment>
<dbReference type="Gene3D" id="3.40.50.10190">
    <property type="entry name" value="BRCT domain"/>
    <property type="match status" value="1"/>
</dbReference>
<evidence type="ECO:0000256" key="8">
    <source>
        <dbReference type="ARBA" id="ARBA00022833"/>
    </source>
</evidence>
<evidence type="ECO:0000256" key="5">
    <source>
        <dbReference type="ARBA" id="ARBA00022705"/>
    </source>
</evidence>
<feature type="binding site" evidence="14">
    <location>
        <begin position="34"/>
        <end position="38"/>
    </location>
    <ligand>
        <name>NAD(+)</name>
        <dbReference type="ChEBI" id="CHEBI:57540"/>
    </ligand>
</feature>
<evidence type="ECO:0000259" key="16">
    <source>
        <dbReference type="PROSITE" id="PS50172"/>
    </source>
</evidence>
<sequence>MSDSALQAQLDSLRQQLHHHAHQYYVLDAPEIPDAEYDRLFQALLELERQHPELLTPDSPSQRVGAAPLSAFSQVEHDIPMLSLDNVFSEQELLDFDRRIRSRLEDVDQLSYACEPKLDGIAISLRYEDGVLVRGATRGDGRSGEDITQNVRTVGSIPLRLTGSGWPAKLEVRGEIYLPKQAFEALNNQARAEGSKLFVNPRNAAAGSLRQLDSRITAKRALEMCCYSIAGLDDSGLFSRHTEGLEQLKAWGFLINPEMRVVDSVDGCIEYYRDLLKRRDQLPYDIDGIVFKVNDLETQAELGFVSRAPRWAIAHKFPAQEEITTLEDVEFQVGRTGAVTPVARLKPVFVGGVTVSNATLHNFDEIERLDARIGDAVIVRRAGDVIPQIVQVVIDRRPENARVVAMPSACPVCGSALVRPEDEAVFRCPDSLGCAAQRKEGIKHFASRKAMDIDGLGDKLVEALVDEGLIQSVADLYGLQVDQIAGLERMGAKSAQNLISAIDASRSTTLPRFLYALGIREVGEATAANLARHFAVLDALMAATEEELLAVDDVGPIVAAHILGFFANDKNRGVIAALLEQGVHWPEVQQLAGDLPLAGQTWVLTGNLESMSRTEAKEKLEALGAKVAGSVSAKTDCVAAGEKAGSKLKKADALGVKVIDEAGLLAVLNGSDD</sequence>
<dbReference type="SMART" id="SM00278">
    <property type="entry name" value="HhH1"/>
    <property type="match status" value="4"/>
</dbReference>
<dbReference type="InterPro" id="IPR012340">
    <property type="entry name" value="NA-bd_OB-fold"/>
</dbReference>
<evidence type="ECO:0000256" key="10">
    <source>
        <dbReference type="ARBA" id="ARBA00023027"/>
    </source>
</evidence>
<dbReference type="SMART" id="SM00532">
    <property type="entry name" value="LIGANc"/>
    <property type="match status" value="1"/>
</dbReference>
<dbReference type="InterPro" id="IPR033136">
    <property type="entry name" value="DNA_ligase_CS"/>
</dbReference>
<evidence type="ECO:0000256" key="2">
    <source>
        <dbReference type="ARBA" id="ARBA00012722"/>
    </source>
</evidence>
<dbReference type="InterPro" id="IPR018239">
    <property type="entry name" value="DNA_ligase_AS"/>
</dbReference>
<dbReference type="InterPro" id="IPR004149">
    <property type="entry name" value="Znf_DNAligase_C4"/>
</dbReference>
<feature type="binding site" evidence="14">
    <location>
        <position position="316"/>
    </location>
    <ligand>
        <name>NAD(+)</name>
        <dbReference type="ChEBI" id="CHEBI:57540"/>
    </ligand>
</feature>
<feature type="binding site" evidence="14">
    <location>
        <position position="410"/>
    </location>
    <ligand>
        <name>Zn(2+)</name>
        <dbReference type="ChEBI" id="CHEBI:29105"/>
    </ligand>
</feature>
<name>A0A927C0J5_9GAMM</name>
<dbReference type="NCBIfam" id="NF005932">
    <property type="entry name" value="PRK07956.1"/>
    <property type="match status" value="1"/>
</dbReference>
<dbReference type="GO" id="GO:0006260">
    <property type="term" value="P:DNA replication"/>
    <property type="evidence" value="ECO:0007669"/>
    <property type="project" value="UniProtKB-KW"/>
</dbReference>
<evidence type="ECO:0000256" key="1">
    <source>
        <dbReference type="ARBA" id="ARBA00004067"/>
    </source>
</evidence>
<dbReference type="InterPro" id="IPR001357">
    <property type="entry name" value="BRCT_dom"/>
</dbReference>
<protein>
    <recommendedName>
        <fullName evidence="3 14">DNA ligase</fullName>
        <ecNumber evidence="2 14">6.5.1.2</ecNumber>
    </recommendedName>
    <alternativeName>
        <fullName evidence="14">Polydeoxyribonucleotide synthase [NAD(+)]</fullName>
    </alternativeName>
</protein>
<dbReference type="PROSITE" id="PS01056">
    <property type="entry name" value="DNA_LIGASE_N2"/>
    <property type="match status" value="1"/>
</dbReference>
<keyword evidence="8 14" id="KW-0862">Zinc</keyword>
<feature type="binding site" evidence="14">
    <location>
        <position position="292"/>
    </location>
    <ligand>
        <name>NAD(+)</name>
        <dbReference type="ChEBI" id="CHEBI:57540"/>
    </ligand>
</feature>
<evidence type="ECO:0000256" key="13">
    <source>
        <dbReference type="ARBA" id="ARBA00060881"/>
    </source>
</evidence>
<dbReference type="Gene3D" id="6.20.10.30">
    <property type="match status" value="1"/>
</dbReference>
<evidence type="ECO:0000256" key="3">
    <source>
        <dbReference type="ARBA" id="ARBA00013308"/>
    </source>
</evidence>
<keyword evidence="4 14" id="KW-0436">Ligase</keyword>
<keyword evidence="5 14" id="KW-0235">DNA replication</keyword>
<evidence type="ECO:0000256" key="11">
    <source>
        <dbReference type="ARBA" id="ARBA00023204"/>
    </source>
</evidence>
<comment type="cofactor">
    <cofactor evidence="14">
        <name>Mg(2+)</name>
        <dbReference type="ChEBI" id="CHEBI:18420"/>
    </cofactor>
    <cofactor evidence="14">
        <name>Mn(2+)</name>
        <dbReference type="ChEBI" id="CHEBI:29035"/>
    </cofactor>
</comment>
<dbReference type="FunFam" id="1.10.150.20:FF:000006">
    <property type="entry name" value="DNA ligase"/>
    <property type="match status" value="1"/>
</dbReference>
<proteinExistence type="inferred from homology"/>
<organism evidence="17 18">
    <name type="scientific">Spongiibacter pelagi</name>
    <dbReference type="NCBI Taxonomy" id="2760804"/>
    <lineage>
        <taxon>Bacteria</taxon>
        <taxon>Pseudomonadati</taxon>
        <taxon>Pseudomonadota</taxon>
        <taxon>Gammaproteobacteria</taxon>
        <taxon>Cellvibrionales</taxon>
        <taxon>Spongiibacteraceae</taxon>
        <taxon>Spongiibacter</taxon>
    </lineage>
</organism>
<dbReference type="Gene3D" id="1.10.287.610">
    <property type="entry name" value="Helix hairpin bin"/>
    <property type="match status" value="1"/>
</dbReference>
<dbReference type="Gene3D" id="1.10.150.20">
    <property type="entry name" value="5' to 3' exonuclease, C-terminal subdomain"/>
    <property type="match status" value="2"/>
</dbReference>
<dbReference type="PANTHER" id="PTHR23389">
    <property type="entry name" value="CHROMOSOME TRANSMISSION FIDELITY FACTOR 18"/>
    <property type="match status" value="1"/>
</dbReference>
<dbReference type="InterPro" id="IPR013839">
    <property type="entry name" value="DNAligase_adenylation"/>
</dbReference>
<dbReference type="NCBIfam" id="TIGR00575">
    <property type="entry name" value="dnlj"/>
    <property type="match status" value="1"/>
</dbReference>
<evidence type="ECO:0000256" key="9">
    <source>
        <dbReference type="ARBA" id="ARBA00022842"/>
    </source>
</evidence>
<comment type="similarity">
    <text evidence="13 14">Belongs to the NAD-dependent DNA ligase family. LigA subfamily.</text>
</comment>
<feature type="binding site" evidence="14">
    <location>
        <position position="175"/>
    </location>
    <ligand>
        <name>NAD(+)</name>
        <dbReference type="ChEBI" id="CHEBI:57540"/>
    </ligand>
</feature>
<dbReference type="GO" id="GO:0005829">
    <property type="term" value="C:cytosol"/>
    <property type="evidence" value="ECO:0007669"/>
    <property type="project" value="TreeGrafter"/>
</dbReference>
<evidence type="ECO:0000256" key="6">
    <source>
        <dbReference type="ARBA" id="ARBA00022723"/>
    </source>
</evidence>
<comment type="caution">
    <text evidence="14">Lacks conserved residue(s) required for the propagation of feature annotation.</text>
</comment>
<dbReference type="RefSeq" id="WP_190764454.1">
    <property type="nucleotide sequence ID" value="NZ_JACXLD010000004.1"/>
</dbReference>
<dbReference type="InterPro" id="IPR004150">
    <property type="entry name" value="NAD_DNA_ligase_OB"/>
</dbReference>
<dbReference type="SUPFAM" id="SSF50249">
    <property type="entry name" value="Nucleic acid-binding proteins"/>
    <property type="match status" value="1"/>
</dbReference>
<feature type="binding site" evidence="14">
    <location>
        <position position="115"/>
    </location>
    <ligand>
        <name>NAD(+)</name>
        <dbReference type="ChEBI" id="CHEBI:57540"/>
    </ligand>
</feature>
<dbReference type="PROSITE" id="PS01055">
    <property type="entry name" value="DNA_LIGASE_N1"/>
    <property type="match status" value="1"/>
</dbReference>
<evidence type="ECO:0000256" key="12">
    <source>
        <dbReference type="ARBA" id="ARBA00034005"/>
    </source>
</evidence>
<dbReference type="FunFam" id="1.10.287.610:FF:000002">
    <property type="entry name" value="DNA ligase"/>
    <property type="match status" value="1"/>
</dbReference>
<dbReference type="InterPro" id="IPR013840">
    <property type="entry name" value="DNAligase_N"/>
</dbReference>
<comment type="catalytic activity">
    <reaction evidence="12 14 15">
        <text>NAD(+) + (deoxyribonucleotide)n-3'-hydroxyl + 5'-phospho-(deoxyribonucleotide)m = (deoxyribonucleotide)n+m + AMP + beta-nicotinamide D-nucleotide.</text>
        <dbReference type="EC" id="6.5.1.2"/>
    </reaction>
</comment>
<keyword evidence="6 14" id="KW-0479">Metal-binding</keyword>
<dbReference type="SUPFAM" id="SSF52113">
    <property type="entry name" value="BRCT domain"/>
    <property type="match status" value="1"/>
</dbReference>
<dbReference type="PANTHER" id="PTHR23389:SF9">
    <property type="entry name" value="DNA LIGASE"/>
    <property type="match status" value="1"/>
</dbReference>
<keyword evidence="7 14" id="KW-0227">DNA damage</keyword>
<dbReference type="InterPro" id="IPR003583">
    <property type="entry name" value="Hlx-hairpin-Hlx_DNA-bd_motif"/>
</dbReference>
<dbReference type="FunFam" id="3.30.470.30:FF:000001">
    <property type="entry name" value="DNA ligase"/>
    <property type="match status" value="1"/>
</dbReference>
<dbReference type="GO" id="GO:0003911">
    <property type="term" value="F:DNA ligase (NAD+) activity"/>
    <property type="evidence" value="ECO:0007669"/>
    <property type="project" value="UniProtKB-UniRule"/>
</dbReference>
<dbReference type="InterPro" id="IPR010994">
    <property type="entry name" value="RuvA_2-like"/>
</dbReference>
<dbReference type="CDD" id="cd00114">
    <property type="entry name" value="LIGANc"/>
    <property type="match status" value="1"/>
</dbReference>
<gene>
    <name evidence="14 17" type="primary">ligA</name>
    <name evidence="17" type="ORF">IB286_08420</name>
</gene>
<dbReference type="EMBL" id="JACXLD010000004">
    <property type="protein sequence ID" value="MBD2859034.1"/>
    <property type="molecule type" value="Genomic_DNA"/>
</dbReference>
<evidence type="ECO:0000256" key="14">
    <source>
        <dbReference type="HAMAP-Rule" id="MF_01588"/>
    </source>
</evidence>
<dbReference type="Pfam" id="PF03119">
    <property type="entry name" value="DNA_ligase_ZBD"/>
    <property type="match status" value="1"/>
</dbReference>
<feature type="binding site" evidence="14">
    <location>
        <position position="138"/>
    </location>
    <ligand>
        <name>NAD(+)</name>
        <dbReference type="ChEBI" id="CHEBI:57540"/>
    </ligand>
</feature>
<dbReference type="Pfam" id="PF01653">
    <property type="entry name" value="DNA_ligase_aden"/>
    <property type="match status" value="1"/>
</dbReference>
<dbReference type="PROSITE" id="PS50172">
    <property type="entry name" value="BRCT"/>
    <property type="match status" value="1"/>
</dbReference>
<dbReference type="GO" id="GO:0006281">
    <property type="term" value="P:DNA repair"/>
    <property type="evidence" value="ECO:0007669"/>
    <property type="project" value="UniProtKB-KW"/>
</dbReference>
<accession>A0A927C0J5</accession>
<keyword evidence="18" id="KW-1185">Reference proteome</keyword>
<dbReference type="GO" id="GO:0003677">
    <property type="term" value="F:DNA binding"/>
    <property type="evidence" value="ECO:0007669"/>
    <property type="project" value="InterPro"/>
</dbReference>
<keyword evidence="14" id="KW-0464">Manganese</keyword>
<dbReference type="AlphaFoldDB" id="A0A927C0J5"/>
<dbReference type="InterPro" id="IPR041663">
    <property type="entry name" value="DisA/LigA_HHH"/>
</dbReference>
<feature type="binding site" evidence="14">
    <location>
        <position position="434"/>
    </location>
    <ligand>
        <name>Zn(2+)</name>
        <dbReference type="ChEBI" id="CHEBI:29105"/>
    </ligand>
</feature>
<dbReference type="Pfam" id="PF00533">
    <property type="entry name" value="BRCT"/>
    <property type="match status" value="1"/>
</dbReference>
<evidence type="ECO:0000313" key="17">
    <source>
        <dbReference type="EMBL" id="MBD2859034.1"/>
    </source>
</evidence>
<dbReference type="FunFam" id="1.10.150.20:FF:000007">
    <property type="entry name" value="DNA ligase"/>
    <property type="match status" value="1"/>
</dbReference>
<dbReference type="GO" id="GO:0046872">
    <property type="term" value="F:metal ion binding"/>
    <property type="evidence" value="ECO:0007669"/>
    <property type="project" value="UniProtKB-KW"/>
</dbReference>
<dbReference type="Gene3D" id="2.40.50.140">
    <property type="entry name" value="Nucleic acid-binding proteins"/>
    <property type="match status" value="1"/>
</dbReference>
<feature type="active site" description="N6-AMP-lysine intermediate" evidence="14">
    <location>
        <position position="117"/>
    </location>
</feature>
<dbReference type="InterPro" id="IPR036420">
    <property type="entry name" value="BRCT_dom_sf"/>
</dbReference>
<dbReference type="Pfam" id="PF12826">
    <property type="entry name" value="HHH_2"/>
    <property type="match status" value="1"/>
</dbReference>
<dbReference type="SUPFAM" id="SSF56091">
    <property type="entry name" value="DNA ligase/mRNA capping enzyme, catalytic domain"/>
    <property type="match status" value="1"/>
</dbReference>
<feature type="binding site" evidence="14">
    <location>
        <begin position="83"/>
        <end position="84"/>
    </location>
    <ligand>
        <name>NAD(+)</name>
        <dbReference type="ChEBI" id="CHEBI:57540"/>
    </ligand>
</feature>
<dbReference type="CDD" id="cd17748">
    <property type="entry name" value="BRCT_DNA_ligase_like"/>
    <property type="match status" value="1"/>
</dbReference>
<dbReference type="SMART" id="SM00292">
    <property type="entry name" value="BRCT"/>
    <property type="match status" value="1"/>
</dbReference>
<evidence type="ECO:0000256" key="7">
    <source>
        <dbReference type="ARBA" id="ARBA00022763"/>
    </source>
</evidence>
<evidence type="ECO:0000313" key="18">
    <source>
        <dbReference type="Proteomes" id="UP000610558"/>
    </source>
</evidence>
<dbReference type="Pfam" id="PF03120">
    <property type="entry name" value="OB_DNA_ligase"/>
    <property type="match status" value="1"/>
</dbReference>
<dbReference type="FunFam" id="2.40.50.140:FF:000012">
    <property type="entry name" value="DNA ligase"/>
    <property type="match status" value="1"/>
</dbReference>
<evidence type="ECO:0000256" key="4">
    <source>
        <dbReference type="ARBA" id="ARBA00022598"/>
    </source>
</evidence>
<dbReference type="InterPro" id="IPR001679">
    <property type="entry name" value="DNA_ligase"/>
</dbReference>
<dbReference type="HAMAP" id="MF_01588">
    <property type="entry name" value="DNA_ligase_A"/>
    <property type="match status" value="1"/>
</dbReference>
<dbReference type="Proteomes" id="UP000610558">
    <property type="component" value="Unassembled WGS sequence"/>
</dbReference>
<dbReference type="PIRSF" id="PIRSF001604">
    <property type="entry name" value="LigA"/>
    <property type="match status" value="1"/>
</dbReference>
<comment type="caution">
    <text evidence="17">The sequence shown here is derived from an EMBL/GenBank/DDBJ whole genome shotgun (WGS) entry which is preliminary data.</text>
</comment>
<evidence type="ECO:0000256" key="15">
    <source>
        <dbReference type="RuleBase" id="RU000618"/>
    </source>
</evidence>
<keyword evidence="9 14" id="KW-0460">Magnesium</keyword>
<dbReference type="Gene3D" id="3.30.470.30">
    <property type="entry name" value="DNA ligase/mRNA capping enzyme"/>
    <property type="match status" value="1"/>
</dbReference>
<keyword evidence="10 14" id="KW-0520">NAD</keyword>
<feature type="domain" description="BRCT" evidence="16">
    <location>
        <begin position="592"/>
        <end position="673"/>
    </location>
</feature>